<dbReference type="PROSITE" id="PS51915">
    <property type="entry name" value="ZAD"/>
    <property type="match status" value="1"/>
</dbReference>
<keyword evidence="6" id="KW-0804">Transcription</keyword>
<evidence type="ECO:0000313" key="13">
    <source>
        <dbReference type="RefSeq" id="XP_023952827.2"/>
    </source>
</evidence>
<dbReference type="SUPFAM" id="SSF57667">
    <property type="entry name" value="beta-beta-alpha zinc fingers"/>
    <property type="match status" value="3"/>
</dbReference>
<dbReference type="Proteomes" id="UP001652582">
    <property type="component" value="Chromosome 4"/>
</dbReference>
<sequence length="485" mass="56026">MNKKSYICRVCLDSRDVFVSLSETYQDFVLYEFINNLTNLNIRLSDGFPDKICDSCYSILKSSIDFKEKCESSDVILRSNGVKEEIFHSDVKSAQVKSEESAVGVTVKIEFKDDFCGDDNFDYPEELDTEQDFKDEKSHKQFYLELSNQQTDSKLVSKPEFKSKAIDLKLICHDCGGSFTSKCKLKVHWKKAHMLASLVCPFCKRAFKSYKAFHVHRKKKSQSCEIAGHENVKVEGVGRARVFICIQCNYKSKRPKDISTHIRTHTGDRPYKCNICSKTYTQQSSLQGHQEDSHQMYLVQMTCHICGKFVKGRRKVSRHLISHSQVDCPVCHKTITKLSYKQHMKRHSGTKSYACETCASTFYTLAELCNHKRFKHSKKSLKCDLCDFTTNNQKALRNHKSKHTNKNIPCIECGKFFLTNEKLVLHQRIHYSDKKFNCPKCDSSFFKRDSVRRHLKDKHSADTKQETAPVIKSEVNELNHNQGTT</sequence>
<keyword evidence="3" id="KW-0677">Repeat</keyword>
<keyword evidence="12" id="KW-1185">Reference proteome</keyword>
<dbReference type="Pfam" id="PF07776">
    <property type="entry name" value="zf-AD"/>
    <property type="match status" value="1"/>
</dbReference>
<evidence type="ECO:0000259" key="10">
    <source>
        <dbReference type="PROSITE" id="PS50157"/>
    </source>
</evidence>
<dbReference type="Gene3D" id="3.40.1800.20">
    <property type="match status" value="1"/>
</dbReference>
<feature type="binding site" evidence="9">
    <location>
        <position position="11"/>
    </location>
    <ligand>
        <name>Zn(2+)</name>
        <dbReference type="ChEBI" id="CHEBI:29105"/>
    </ligand>
</feature>
<dbReference type="InterPro" id="IPR036236">
    <property type="entry name" value="Znf_C2H2_sf"/>
</dbReference>
<keyword evidence="8" id="KW-0863">Zinc-finger</keyword>
<gene>
    <name evidence="13" type="primary">LOC112056607</name>
</gene>
<feature type="domain" description="C2H2-type" evidence="10">
    <location>
        <begin position="271"/>
        <end position="294"/>
    </location>
</feature>
<name>A0A6J1P4T5_BICAN</name>
<dbReference type="AlphaFoldDB" id="A0A6J1P4T5"/>
<dbReference type="PROSITE" id="PS00028">
    <property type="entry name" value="ZINC_FINGER_C2H2_1"/>
    <property type="match status" value="6"/>
</dbReference>
<evidence type="ECO:0000256" key="1">
    <source>
        <dbReference type="ARBA" id="ARBA00004123"/>
    </source>
</evidence>
<feature type="binding site" evidence="9">
    <location>
        <position position="56"/>
    </location>
    <ligand>
        <name>Zn(2+)</name>
        <dbReference type="ChEBI" id="CHEBI:29105"/>
    </ligand>
</feature>
<accession>A0A6J1P4T5</accession>
<dbReference type="PROSITE" id="PS50157">
    <property type="entry name" value="ZINC_FINGER_C2H2_2"/>
    <property type="match status" value="6"/>
</dbReference>
<dbReference type="Pfam" id="PF00096">
    <property type="entry name" value="zf-C2H2"/>
    <property type="match status" value="2"/>
</dbReference>
<feature type="domain" description="C2H2-type" evidence="10">
    <location>
        <begin position="408"/>
        <end position="435"/>
    </location>
</feature>
<dbReference type="GO" id="GO:0030674">
    <property type="term" value="F:protein-macromolecule adaptor activity"/>
    <property type="evidence" value="ECO:0007669"/>
    <property type="project" value="UniProtKB-ARBA"/>
</dbReference>
<evidence type="ECO:0000256" key="5">
    <source>
        <dbReference type="ARBA" id="ARBA00023015"/>
    </source>
</evidence>
<evidence type="ECO:0000256" key="9">
    <source>
        <dbReference type="PROSITE-ProRule" id="PRU01263"/>
    </source>
</evidence>
<evidence type="ECO:0000256" key="6">
    <source>
        <dbReference type="ARBA" id="ARBA00023163"/>
    </source>
</evidence>
<evidence type="ECO:0000313" key="12">
    <source>
        <dbReference type="Proteomes" id="UP001652582"/>
    </source>
</evidence>
<dbReference type="GO" id="GO:0000978">
    <property type="term" value="F:RNA polymerase II cis-regulatory region sequence-specific DNA binding"/>
    <property type="evidence" value="ECO:0007669"/>
    <property type="project" value="TreeGrafter"/>
</dbReference>
<dbReference type="GO" id="GO:0001227">
    <property type="term" value="F:DNA-binding transcription repressor activity, RNA polymerase II-specific"/>
    <property type="evidence" value="ECO:0007669"/>
    <property type="project" value="TreeGrafter"/>
</dbReference>
<evidence type="ECO:0000259" key="11">
    <source>
        <dbReference type="PROSITE" id="PS51915"/>
    </source>
</evidence>
<feature type="domain" description="C2H2-type" evidence="10">
    <location>
        <begin position="436"/>
        <end position="464"/>
    </location>
</feature>
<evidence type="ECO:0000256" key="3">
    <source>
        <dbReference type="ARBA" id="ARBA00022737"/>
    </source>
</evidence>
<dbReference type="SMART" id="SM00868">
    <property type="entry name" value="zf-AD"/>
    <property type="match status" value="1"/>
</dbReference>
<dbReference type="KEGG" id="bany:112056607"/>
<dbReference type="Gene3D" id="3.30.160.60">
    <property type="entry name" value="Classic Zinc Finger"/>
    <property type="match status" value="6"/>
</dbReference>
<keyword evidence="7" id="KW-0539">Nucleus</keyword>
<dbReference type="InterPro" id="IPR013087">
    <property type="entry name" value="Znf_C2H2_type"/>
</dbReference>
<feature type="binding site" evidence="9">
    <location>
        <position position="53"/>
    </location>
    <ligand>
        <name>Zn(2+)</name>
        <dbReference type="ChEBI" id="CHEBI:29105"/>
    </ligand>
</feature>
<feature type="domain" description="C2H2-type" evidence="10">
    <location>
        <begin position="170"/>
        <end position="193"/>
    </location>
</feature>
<dbReference type="GeneID" id="112056607"/>
<feature type="domain" description="C2H2-type" evidence="10">
    <location>
        <begin position="353"/>
        <end position="381"/>
    </location>
</feature>
<evidence type="ECO:0000256" key="8">
    <source>
        <dbReference type="PROSITE-ProRule" id="PRU00042"/>
    </source>
</evidence>
<evidence type="ECO:0000256" key="4">
    <source>
        <dbReference type="ARBA" id="ARBA00022833"/>
    </source>
</evidence>
<feature type="domain" description="ZAD" evidence="11">
    <location>
        <begin position="6"/>
        <end position="80"/>
    </location>
</feature>
<dbReference type="PANTHER" id="PTHR24399">
    <property type="entry name" value="ZINC FINGER AND BTB DOMAIN-CONTAINING"/>
    <property type="match status" value="1"/>
</dbReference>
<organism evidence="12 13">
    <name type="scientific">Bicyclus anynana</name>
    <name type="common">Squinting bush brown butterfly</name>
    <dbReference type="NCBI Taxonomy" id="110368"/>
    <lineage>
        <taxon>Eukaryota</taxon>
        <taxon>Metazoa</taxon>
        <taxon>Ecdysozoa</taxon>
        <taxon>Arthropoda</taxon>
        <taxon>Hexapoda</taxon>
        <taxon>Insecta</taxon>
        <taxon>Pterygota</taxon>
        <taxon>Neoptera</taxon>
        <taxon>Endopterygota</taxon>
        <taxon>Lepidoptera</taxon>
        <taxon>Glossata</taxon>
        <taxon>Ditrysia</taxon>
        <taxon>Papilionoidea</taxon>
        <taxon>Nymphalidae</taxon>
        <taxon>Satyrinae</taxon>
        <taxon>Satyrini</taxon>
        <taxon>Mycalesina</taxon>
        <taxon>Bicyclus</taxon>
    </lineage>
</organism>
<proteinExistence type="predicted"/>
<evidence type="ECO:0000256" key="2">
    <source>
        <dbReference type="ARBA" id="ARBA00022723"/>
    </source>
</evidence>
<dbReference type="InterPro" id="IPR012934">
    <property type="entry name" value="Znf_AD"/>
</dbReference>
<dbReference type="GO" id="GO:0008270">
    <property type="term" value="F:zinc ion binding"/>
    <property type="evidence" value="ECO:0007669"/>
    <property type="project" value="UniProtKB-UniRule"/>
</dbReference>
<dbReference type="PANTHER" id="PTHR24399:SF23">
    <property type="entry name" value="C2H2-TYPE DOMAIN-CONTAINING PROTEIN"/>
    <property type="match status" value="1"/>
</dbReference>
<feature type="binding site" evidence="9">
    <location>
        <position position="8"/>
    </location>
    <ligand>
        <name>Zn(2+)</name>
        <dbReference type="ChEBI" id="CHEBI:29105"/>
    </ligand>
</feature>
<evidence type="ECO:0000256" key="7">
    <source>
        <dbReference type="ARBA" id="ARBA00023242"/>
    </source>
</evidence>
<dbReference type="SMART" id="SM00355">
    <property type="entry name" value="ZnF_C2H2"/>
    <property type="match status" value="10"/>
</dbReference>
<reference evidence="13" key="1">
    <citation type="submission" date="2025-08" db="UniProtKB">
        <authorList>
            <consortium name="RefSeq"/>
        </authorList>
    </citation>
    <scope>IDENTIFICATION</scope>
</reference>
<dbReference type="SUPFAM" id="SSF57716">
    <property type="entry name" value="Glucocorticoid receptor-like (DNA-binding domain)"/>
    <property type="match status" value="1"/>
</dbReference>
<keyword evidence="4 9" id="KW-0862">Zinc</keyword>
<dbReference type="OrthoDB" id="6105938at2759"/>
<protein>
    <submittedName>
        <fullName evidence="13">Zinc finger protein 54-like</fullName>
    </submittedName>
</protein>
<comment type="subcellular location">
    <subcellularLocation>
        <location evidence="1">Nucleus</location>
    </subcellularLocation>
</comment>
<keyword evidence="5" id="KW-0805">Transcription regulation</keyword>
<dbReference type="GO" id="GO:0005654">
    <property type="term" value="C:nucleoplasm"/>
    <property type="evidence" value="ECO:0007669"/>
    <property type="project" value="TreeGrafter"/>
</dbReference>
<keyword evidence="2 9" id="KW-0479">Metal-binding</keyword>
<dbReference type="RefSeq" id="XP_023952827.2">
    <property type="nucleotide sequence ID" value="XM_024097059.2"/>
</dbReference>
<feature type="domain" description="C2H2-type" evidence="10">
    <location>
        <begin position="243"/>
        <end position="270"/>
    </location>
</feature>